<dbReference type="InterPro" id="IPR019734">
    <property type="entry name" value="TPR_rpt"/>
</dbReference>
<evidence type="ECO:0000313" key="8">
    <source>
        <dbReference type="EMBL" id="MTI29050.1"/>
    </source>
</evidence>
<dbReference type="Pfam" id="PF07228">
    <property type="entry name" value="SpoIIE"/>
    <property type="match status" value="1"/>
</dbReference>
<dbReference type="PANTHER" id="PTHR45954">
    <property type="entry name" value="LD33695P"/>
    <property type="match status" value="1"/>
</dbReference>
<keyword evidence="2" id="KW-0963">Cytoplasm</keyword>
<keyword evidence="3" id="KW-0677">Repeat</keyword>
<dbReference type="PROSITE" id="PS50005">
    <property type="entry name" value="TPR"/>
    <property type="match status" value="2"/>
</dbReference>
<dbReference type="Pfam" id="PF13424">
    <property type="entry name" value="TPR_12"/>
    <property type="match status" value="2"/>
</dbReference>
<reference evidence="8 9" key="1">
    <citation type="submission" date="2019-02" db="EMBL/GenBank/DDBJ databases">
        <authorList>
            <person name="Goldberg S.R."/>
            <person name="Haltli B.A."/>
            <person name="Correa H."/>
            <person name="Russell K.G."/>
        </authorList>
    </citation>
    <scope>NUCLEOTIDE SEQUENCE [LARGE SCALE GENOMIC DNA]</scope>
    <source>
        <strain evidence="8 9">JCM 16186</strain>
    </source>
</reference>
<keyword evidence="9" id="KW-1185">Reference proteome</keyword>
<comment type="subcellular location">
    <subcellularLocation>
        <location evidence="1">Cytoplasm</location>
    </subcellularLocation>
</comment>
<dbReference type="SUPFAM" id="SSF48452">
    <property type="entry name" value="TPR-like"/>
    <property type="match status" value="1"/>
</dbReference>
<gene>
    <name evidence="8" type="ORF">E1163_29075</name>
</gene>
<feature type="repeat" description="TPR" evidence="4">
    <location>
        <begin position="82"/>
        <end position="115"/>
    </location>
</feature>
<feature type="repeat" description="TPR" evidence="4">
    <location>
        <begin position="122"/>
        <end position="155"/>
    </location>
</feature>
<keyword evidence="5" id="KW-0812">Transmembrane</keyword>
<dbReference type="InterPro" id="IPR011990">
    <property type="entry name" value="TPR-like_helical_dom_sf"/>
</dbReference>
<name>A0ABW9RZ02_9BACT</name>
<evidence type="ECO:0000256" key="4">
    <source>
        <dbReference type="PROSITE-ProRule" id="PRU00339"/>
    </source>
</evidence>
<protein>
    <submittedName>
        <fullName evidence="8">Tetratricopeptide repeat protein</fullName>
    </submittedName>
</protein>
<keyword evidence="5" id="KW-1133">Transmembrane helix</keyword>
<keyword evidence="6" id="KW-0732">Signal</keyword>
<dbReference type="Proteomes" id="UP000798808">
    <property type="component" value="Unassembled WGS sequence"/>
</dbReference>
<dbReference type="InterPro" id="IPR001932">
    <property type="entry name" value="PPM-type_phosphatase-like_dom"/>
</dbReference>
<dbReference type="InterPro" id="IPR052386">
    <property type="entry name" value="GPSM"/>
</dbReference>
<feature type="domain" description="PPM-type phosphatase" evidence="7">
    <location>
        <begin position="457"/>
        <end position="655"/>
    </location>
</feature>
<evidence type="ECO:0000256" key="3">
    <source>
        <dbReference type="ARBA" id="ARBA00022737"/>
    </source>
</evidence>
<evidence type="ECO:0000256" key="1">
    <source>
        <dbReference type="ARBA" id="ARBA00004496"/>
    </source>
</evidence>
<dbReference type="PANTHER" id="PTHR45954:SF1">
    <property type="entry name" value="LD33695P"/>
    <property type="match status" value="1"/>
</dbReference>
<dbReference type="Gene3D" id="1.25.40.10">
    <property type="entry name" value="Tetratricopeptide repeat domain"/>
    <property type="match status" value="2"/>
</dbReference>
<dbReference type="SUPFAM" id="SSF81901">
    <property type="entry name" value="HCP-like"/>
    <property type="match status" value="1"/>
</dbReference>
<evidence type="ECO:0000259" key="7">
    <source>
        <dbReference type="Pfam" id="PF07228"/>
    </source>
</evidence>
<sequence length="656" mass="75443">MQYIPLTVVLVLSCLTSQVFAQTSMIDSLKNVAAQAESDSVKIESLRQLGVLMSDHDVAMAIDYVNQSIELAKAHDYEVLEADAINSLGIIYYGIGDYEQTLECFLKVQAFQESRGDLKGMSRIYNNLGLLFKELGRYEKSIDYLEKSVELKLRTSDTLTLSSSYNNLGVVYQEGLKDYKRAAECHNKALIIDRRNEDDYGIFVSLANIGLNHFKLGNLDSAQMYYNNAVMLFDKTDDRYVKAEFLYEFGLLNAALGQYDRAIEKHNLSIEMAKKADIKLLLKNNYEGLSDIYSKLGDYKKALQFHKMYSQVNREIFNADQSSKIADVETNYHIQTKQNEIELLRKEAEIKDLKIYNDQMAFYWLIGMLVLVVFIVVLQYRKNVYRTRTNKILKQKNQEIIAKNQNIMDSILYAKNIQEAILAENDRLKSVFEDAFVLTKPRDIVNGDFYWFAEEGSHVVIAAVDCTGHGIPAAFLNVMGNSLLNQIVNEEKIIEPAEILRELNIRVFKNLKYDNVQSKSNDGMDIGICLFNRRNKKLAFAGAKRPLYYFHNHELKVLKGDHYPVGGILYDEHRVYHQHELVLEASDSIYLFTDGIVDQFGGKENKKYMYPRFRELLKKIATDPMAKQVEAIEEEISRWQGNNEQTDDILMIGVRI</sequence>
<keyword evidence="4" id="KW-0802">TPR repeat</keyword>
<dbReference type="InterPro" id="IPR036457">
    <property type="entry name" value="PPM-type-like_dom_sf"/>
</dbReference>
<dbReference type="RefSeq" id="WP_155177167.1">
    <property type="nucleotide sequence ID" value="NZ_BAAAFL010000012.1"/>
</dbReference>
<evidence type="ECO:0000313" key="9">
    <source>
        <dbReference type="Proteomes" id="UP000798808"/>
    </source>
</evidence>
<dbReference type="EMBL" id="SMLW01000677">
    <property type="protein sequence ID" value="MTI29050.1"/>
    <property type="molecule type" value="Genomic_DNA"/>
</dbReference>
<feature type="transmembrane region" description="Helical" evidence="5">
    <location>
        <begin position="361"/>
        <end position="380"/>
    </location>
</feature>
<feature type="signal peptide" evidence="6">
    <location>
        <begin position="1"/>
        <end position="21"/>
    </location>
</feature>
<evidence type="ECO:0000256" key="2">
    <source>
        <dbReference type="ARBA" id="ARBA00022490"/>
    </source>
</evidence>
<feature type="chain" id="PRO_5045853354" evidence="6">
    <location>
        <begin position="22"/>
        <end position="656"/>
    </location>
</feature>
<comment type="caution">
    <text evidence="8">The sequence shown here is derived from an EMBL/GenBank/DDBJ whole genome shotgun (WGS) entry which is preliminary data.</text>
</comment>
<evidence type="ECO:0000256" key="5">
    <source>
        <dbReference type="SAM" id="Phobius"/>
    </source>
</evidence>
<dbReference type="Gene3D" id="3.60.40.10">
    <property type="entry name" value="PPM-type phosphatase domain"/>
    <property type="match status" value="1"/>
</dbReference>
<dbReference type="SMART" id="SM00028">
    <property type="entry name" value="TPR"/>
    <property type="match status" value="6"/>
</dbReference>
<proteinExistence type="predicted"/>
<organism evidence="8 9">
    <name type="scientific">Fulvivirga kasyanovii</name>
    <dbReference type="NCBI Taxonomy" id="396812"/>
    <lineage>
        <taxon>Bacteria</taxon>
        <taxon>Pseudomonadati</taxon>
        <taxon>Bacteroidota</taxon>
        <taxon>Cytophagia</taxon>
        <taxon>Cytophagales</taxon>
        <taxon>Fulvivirgaceae</taxon>
        <taxon>Fulvivirga</taxon>
    </lineage>
</organism>
<evidence type="ECO:0000256" key="6">
    <source>
        <dbReference type="SAM" id="SignalP"/>
    </source>
</evidence>
<dbReference type="PROSITE" id="PS50293">
    <property type="entry name" value="TPR_REGION"/>
    <property type="match status" value="1"/>
</dbReference>
<accession>A0ABW9RZ02</accession>
<keyword evidence="5" id="KW-0472">Membrane</keyword>